<accession>Q99GS0</accession>
<dbReference type="EMBL" id="AF274283">
    <property type="protein sequence ID" value="AAK13263.1"/>
    <property type="molecule type" value="Genomic_DNA"/>
</dbReference>
<name>Q99GS0_NPVCN</name>
<organism evidence="1">
    <name type="scientific">Culex nigripalpus nucleopolyhedrovirus</name>
    <name type="common">CuniNPV</name>
    <dbReference type="NCBI Taxonomy" id="130556"/>
    <lineage>
        <taxon>Viruses</taxon>
        <taxon>Viruses incertae sedis</taxon>
        <taxon>Naldaviricetes</taxon>
        <taxon>Lefavirales</taxon>
        <taxon>Baculoviridae</taxon>
        <taxon>Deltabaculovirus</taxon>
        <taxon>Deltabaculovirus cunigripalpi</taxon>
    </lineage>
</organism>
<sequence>MITGYIKVGFGARLEPSSMNRKRLTKFVRDLYREFNEVHCEQRLEALDRAVDAETEGIYLGLSVRNRYSHRVVYRAWIERGVAQRNWFCEIELPQAVLDANHYILIYFGTRVYCQQPWLTYLDKTYKCWGNSARQPTRSELKRVPSTYWRHNTTYITMDARSFRPLVRFMIDVHDER</sequence>
<organismHost>
    <name type="scientific">Culex nigripalpus</name>
    <dbReference type="NCBI Taxonomy" id="42429"/>
</organismHost>
<protein>
    <submittedName>
        <fullName evidence="1">Uncharacterized protein</fullName>
    </submittedName>
</protein>
<evidence type="ECO:0000313" key="1">
    <source>
        <dbReference type="EMBL" id="AAK13263.1"/>
    </source>
</evidence>
<proteinExistence type="predicted"/>
<reference evidence="1" key="1">
    <citation type="journal article" date="2001" name="J. Gen. Virol.">
        <title>Morphological and molecular evidence that Culex nigripalpus baculovirus is an unusual member of the family Baculoviridae.</title>
        <authorList>
            <person name="Moser B."/>
            <person name="Becnel J."/>
            <person name="White S."/>
            <person name="Afonso C."/>
            <person name="Kutish G."/>
            <person name="Shanker S."/>
            <person name="Almira E."/>
        </authorList>
    </citation>
    <scope>NUCLEOTIDE SEQUENCE</scope>
</reference>